<feature type="region of interest" description="Disordered" evidence="1">
    <location>
        <begin position="23"/>
        <end position="63"/>
    </location>
</feature>
<accession>A0A401RT46</accession>
<evidence type="ECO:0000256" key="1">
    <source>
        <dbReference type="SAM" id="MobiDB-lite"/>
    </source>
</evidence>
<protein>
    <submittedName>
        <fullName evidence="2">Uncharacterized protein</fullName>
    </submittedName>
</protein>
<keyword evidence="3" id="KW-1185">Reference proteome</keyword>
<reference evidence="2 3" key="1">
    <citation type="journal article" date="2018" name="Nat. Ecol. Evol.">
        <title>Shark genomes provide insights into elasmobranch evolution and the origin of vertebrates.</title>
        <authorList>
            <person name="Hara Y"/>
            <person name="Yamaguchi K"/>
            <person name="Onimaru K"/>
            <person name="Kadota M"/>
            <person name="Koyanagi M"/>
            <person name="Keeley SD"/>
            <person name="Tatsumi K"/>
            <person name="Tanaka K"/>
            <person name="Motone F"/>
            <person name="Kageyama Y"/>
            <person name="Nozu R"/>
            <person name="Adachi N"/>
            <person name="Nishimura O"/>
            <person name="Nakagawa R"/>
            <person name="Tanegashima C"/>
            <person name="Kiyatake I"/>
            <person name="Matsumoto R"/>
            <person name="Murakumo K"/>
            <person name="Nishida K"/>
            <person name="Terakita A"/>
            <person name="Kuratani S"/>
            <person name="Sato K"/>
            <person name="Hyodo S Kuraku.S."/>
        </authorList>
    </citation>
    <scope>NUCLEOTIDE SEQUENCE [LARGE SCALE GENOMIC DNA]</scope>
</reference>
<evidence type="ECO:0000313" key="3">
    <source>
        <dbReference type="Proteomes" id="UP000287033"/>
    </source>
</evidence>
<organism evidence="2 3">
    <name type="scientific">Chiloscyllium punctatum</name>
    <name type="common">Brownbanded bambooshark</name>
    <name type="synonym">Hemiscyllium punctatum</name>
    <dbReference type="NCBI Taxonomy" id="137246"/>
    <lineage>
        <taxon>Eukaryota</taxon>
        <taxon>Metazoa</taxon>
        <taxon>Chordata</taxon>
        <taxon>Craniata</taxon>
        <taxon>Vertebrata</taxon>
        <taxon>Chondrichthyes</taxon>
        <taxon>Elasmobranchii</taxon>
        <taxon>Galeomorphii</taxon>
        <taxon>Galeoidea</taxon>
        <taxon>Orectolobiformes</taxon>
        <taxon>Hemiscylliidae</taxon>
        <taxon>Chiloscyllium</taxon>
    </lineage>
</organism>
<comment type="caution">
    <text evidence="2">The sequence shown here is derived from an EMBL/GenBank/DDBJ whole genome shotgun (WGS) entry which is preliminary data.</text>
</comment>
<name>A0A401RT46_CHIPU</name>
<dbReference type="EMBL" id="BEZZ01002158">
    <property type="protein sequence ID" value="GCC21300.1"/>
    <property type="molecule type" value="Genomic_DNA"/>
</dbReference>
<gene>
    <name evidence="2" type="ORF">chiPu_0019767</name>
</gene>
<evidence type="ECO:0000313" key="2">
    <source>
        <dbReference type="EMBL" id="GCC21300.1"/>
    </source>
</evidence>
<sequence>MSVQNPYSDVQLPTKTYFANEAFEADQGSQSSADGELKERSPPSFPGDTAQRNGAPGKSQPALVANPYGSIYPPAGSSKHLGVEEEEASPPCACCRLCKCCRCCYSHCVLS</sequence>
<dbReference type="AlphaFoldDB" id="A0A401RT46"/>
<proteinExistence type="predicted"/>
<dbReference type="Proteomes" id="UP000287033">
    <property type="component" value="Unassembled WGS sequence"/>
</dbReference>